<dbReference type="GO" id="GO:0047488">
    <property type="term" value="F:heparin lyase activity"/>
    <property type="evidence" value="ECO:0007669"/>
    <property type="project" value="UniProtKB-EC"/>
</dbReference>
<dbReference type="Gene3D" id="1.50.10.100">
    <property type="entry name" value="Chondroitin AC/alginate lyase"/>
    <property type="match status" value="1"/>
</dbReference>
<proteinExistence type="predicted"/>
<dbReference type="GO" id="GO:0015021">
    <property type="term" value="F:heparin-sulfate lyase activity"/>
    <property type="evidence" value="ECO:0007669"/>
    <property type="project" value="UniProtKB-EC"/>
</dbReference>
<feature type="domain" description="Heparinase II N-terminal" evidence="4">
    <location>
        <begin position="94"/>
        <end position="306"/>
    </location>
</feature>
<reference evidence="6 7" key="1">
    <citation type="submission" date="2024-09" db="EMBL/GenBank/DDBJ databases">
        <authorList>
            <person name="Sun Q."/>
            <person name="Mori K."/>
        </authorList>
    </citation>
    <scope>NUCLEOTIDE SEQUENCE [LARGE SCALE GENOMIC DNA]</scope>
    <source>
        <strain evidence="6 7">CECT 8622</strain>
    </source>
</reference>
<dbReference type="Pfam" id="PF07940">
    <property type="entry name" value="Hepar_II_III_C"/>
    <property type="match status" value="1"/>
</dbReference>
<keyword evidence="6" id="KW-0456">Lyase</keyword>
<evidence type="ECO:0000313" key="7">
    <source>
        <dbReference type="Proteomes" id="UP001589585"/>
    </source>
</evidence>
<keyword evidence="7" id="KW-1185">Reference proteome</keyword>
<dbReference type="Gene3D" id="2.70.98.70">
    <property type="match status" value="1"/>
</dbReference>
<dbReference type="InterPro" id="IPR032518">
    <property type="entry name" value="HepII_N"/>
</dbReference>
<evidence type="ECO:0000259" key="3">
    <source>
        <dbReference type="Pfam" id="PF07940"/>
    </source>
</evidence>
<dbReference type="NCBIfam" id="NF045571">
    <property type="entry name" value="HepHepsulflyase"/>
    <property type="match status" value="1"/>
</dbReference>
<protein>
    <submittedName>
        <fullName evidence="6">Heparin/heparin-sulfate lyase HepB</fullName>
        <ecNumber evidence="6">4.2.2.7</ecNumber>
        <ecNumber evidence="6">4.2.2.8</ecNumber>
    </submittedName>
</protein>
<evidence type="ECO:0000313" key="6">
    <source>
        <dbReference type="EMBL" id="MFB9056868.1"/>
    </source>
</evidence>
<dbReference type="EC" id="4.2.2.7" evidence="6"/>
<organism evidence="6 7">
    <name type="scientific">Mariniflexile ostreae</name>
    <dbReference type="NCBI Taxonomy" id="1520892"/>
    <lineage>
        <taxon>Bacteria</taxon>
        <taxon>Pseudomonadati</taxon>
        <taxon>Bacteroidota</taxon>
        <taxon>Flavobacteriia</taxon>
        <taxon>Flavobacteriales</taxon>
        <taxon>Flavobacteriaceae</taxon>
        <taxon>Mariniflexile</taxon>
    </lineage>
</organism>
<dbReference type="RefSeq" id="WP_379861073.1">
    <property type="nucleotide sequence ID" value="NZ_JBHMFC010000034.1"/>
</dbReference>
<comment type="subcellular location">
    <subcellularLocation>
        <location evidence="1">Cell envelope</location>
    </subcellularLocation>
</comment>
<dbReference type="EC" id="4.2.2.8" evidence="6"/>
<evidence type="ECO:0000259" key="5">
    <source>
        <dbReference type="Pfam" id="PF18675"/>
    </source>
</evidence>
<feature type="domain" description="Heparinase II/III-like C-terminal" evidence="3">
    <location>
        <begin position="377"/>
        <end position="584"/>
    </location>
</feature>
<keyword evidence="2" id="KW-0732">Signal</keyword>
<dbReference type="Pfam" id="PF18675">
    <property type="entry name" value="HepII_C"/>
    <property type="match status" value="1"/>
</dbReference>
<dbReference type="EMBL" id="JBHMFC010000034">
    <property type="protein sequence ID" value="MFB9056868.1"/>
    <property type="molecule type" value="Genomic_DNA"/>
</dbReference>
<feature type="signal peptide" evidence="2">
    <location>
        <begin position="1"/>
        <end position="24"/>
    </location>
</feature>
<sequence>MTLKQHLPYLIACLFLVSLTKINAQSSSTVEWKTLDGISIPIPPAHHPRLYLQKEHIPDLKQRFHNPKLKPILDELTKMSQETVLDDGKVKTWREYTKQQGVTVESELNAAKYLTTKDPKIGRKAITDILTKMKASDWPQVQDIARAAGRLMVSGAVVYDWCYDLITENEKQEFVVEFLRLANMLECGYPPVKQTSVTGHSSEWMIMRDLLSASIAIYDEFPEMYELTAKRIFKEHIPVRNWFYSGHAYHQGNAYNRVRYSADLFATWIFDRMGAGNVFNPEQGEMPYYWIYSRRPDGQFLGSGDVNYSRSGISSLALPGLLAGGYYQNEHFNYEYEQRPNIASIDLFFEFLWKDTSLGTKKPDDLALTRYFGKPFGWMIARTGWGDNSVIAEMKINEYNFLNHQHHDAGSFQIYYKGPLAIDSGMYQGSSGGYNSPHNKNYFKRTIAHNSLLIYDPNETFESMGYGGSDKSPTVANDGGQRLPGNGWNPPQHLEDLLNKDYKTGEILANDFSPSTTAPDYSYLKGDITEAYSNKVKEVKRSFTFLNLHNDKTPAALIVFDKIVSSDKSFKKFWLLHSIEEPKINHNTFEVTRTLNDDSGKLITSTLLPSAEDLEIKSVGGEGKEFWVFGKNYPNEPTRRPDVANERGAWRVELSPKTEKETDYFLNVIQITDNQNKKPLLVSKLEGEKTIGVQIDDRVVIYSHASQILETDFSFSFDGKGTFKILVTDLKSGNWEIKKGGKTLESKKVEETSSTVYFEGKKGTYTFVKQ</sequence>
<dbReference type="Gene3D" id="2.60.40.2750">
    <property type="match status" value="1"/>
</dbReference>
<feature type="domain" description="Heparinase II C-terminal" evidence="5">
    <location>
        <begin position="686"/>
        <end position="768"/>
    </location>
</feature>
<evidence type="ECO:0000256" key="1">
    <source>
        <dbReference type="ARBA" id="ARBA00004196"/>
    </source>
</evidence>
<feature type="chain" id="PRO_5046437033" evidence="2">
    <location>
        <begin position="25"/>
        <end position="770"/>
    </location>
</feature>
<evidence type="ECO:0000259" key="4">
    <source>
        <dbReference type="Pfam" id="PF16332"/>
    </source>
</evidence>
<comment type="caution">
    <text evidence="6">The sequence shown here is derived from an EMBL/GenBank/DDBJ whole genome shotgun (WGS) entry which is preliminary data.</text>
</comment>
<dbReference type="Pfam" id="PF16332">
    <property type="entry name" value="DUF4962"/>
    <property type="match status" value="1"/>
</dbReference>
<dbReference type="InterPro" id="IPR054645">
    <property type="entry name" value="HepB"/>
</dbReference>
<evidence type="ECO:0000256" key="2">
    <source>
        <dbReference type="SAM" id="SignalP"/>
    </source>
</evidence>
<dbReference type="Proteomes" id="UP001589585">
    <property type="component" value="Unassembled WGS sequence"/>
</dbReference>
<dbReference type="InterPro" id="IPR040925">
    <property type="entry name" value="HepII_C"/>
</dbReference>
<accession>A0ABV5FBP2</accession>
<name>A0ABV5FBP2_9FLAO</name>
<dbReference type="InterPro" id="IPR008929">
    <property type="entry name" value="Chondroitin_lyas"/>
</dbReference>
<dbReference type="InterPro" id="IPR012480">
    <property type="entry name" value="Hepar_II_III_C"/>
</dbReference>
<gene>
    <name evidence="6" type="primary">hepB</name>
    <name evidence="6" type="ORF">ACFFU9_08955</name>
</gene>